<gene>
    <name evidence="1" type="ORF">MUK42_13447</name>
</gene>
<keyword evidence="2" id="KW-1185">Reference proteome</keyword>
<organism evidence="1 2">
    <name type="scientific">Musa troglodytarum</name>
    <name type="common">fe'i banana</name>
    <dbReference type="NCBI Taxonomy" id="320322"/>
    <lineage>
        <taxon>Eukaryota</taxon>
        <taxon>Viridiplantae</taxon>
        <taxon>Streptophyta</taxon>
        <taxon>Embryophyta</taxon>
        <taxon>Tracheophyta</taxon>
        <taxon>Spermatophyta</taxon>
        <taxon>Magnoliopsida</taxon>
        <taxon>Liliopsida</taxon>
        <taxon>Zingiberales</taxon>
        <taxon>Musaceae</taxon>
        <taxon>Musa</taxon>
    </lineage>
</organism>
<dbReference type="AlphaFoldDB" id="A0A9E7HXQ0"/>
<sequence length="134" mass="14647">MAAAPPRFRYAQSSICTPFTIASSIKSFDDMNNSMDLNPPASFHETAAPMSNFQNQDNHVLMSLKDQNGFPASSSSSSLDHTNTASFSFHQPGFIDDRTGDSTVEPLQTLKQIEVGHEQGVDQLQVQDVLQLGQ</sequence>
<accession>A0A9E7HXQ0</accession>
<dbReference type="EMBL" id="CP097510">
    <property type="protein sequence ID" value="URE37428.1"/>
    <property type="molecule type" value="Genomic_DNA"/>
</dbReference>
<evidence type="ECO:0000313" key="2">
    <source>
        <dbReference type="Proteomes" id="UP001055439"/>
    </source>
</evidence>
<protein>
    <submittedName>
        <fullName evidence="1">MYB family transcription factor</fullName>
    </submittedName>
</protein>
<dbReference type="Proteomes" id="UP001055439">
    <property type="component" value="Chromosome 8"/>
</dbReference>
<evidence type="ECO:0000313" key="1">
    <source>
        <dbReference type="EMBL" id="URE37428.1"/>
    </source>
</evidence>
<reference evidence="1" key="1">
    <citation type="submission" date="2022-05" db="EMBL/GenBank/DDBJ databases">
        <title>The Musa troglodytarum L. genome provides insights into the mechanism of non-climacteric behaviour and enrichment of carotenoids.</title>
        <authorList>
            <person name="Wang J."/>
        </authorList>
    </citation>
    <scope>NUCLEOTIDE SEQUENCE</scope>
    <source>
        <tissue evidence="1">Leaf</tissue>
    </source>
</reference>
<proteinExistence type="predicted"/>
<name>A0A9E7HXQ0_9LILI</name>